<accession>A0AAN2QX80</accession>
<reference evidence="3 4" key="1">
    <citation type="submission" date="2015-12" db="EMBL/GenBank/DDBJ databases">
        <authorList>
            <person name="Andreevskaya M."/>
        </authorList>
    </citation>
    <scope>NUCLEOTIDE SEQUENCE [LARGE SCALE GENOMIC DNA]</scope>
    <source>
        <strain evidence="1 4">KSL4-2</strain>
        <strain evidence="2 3">PL111</strain>
    </source>
</reference>
<dbReference type="EMBL" id="FBTU01000024">
    <property type="protein sequence ID" value="CUW17468.1"/>
    <property type="molecule type" value="Genomic_DNA"/>
</dbReference>
<dbReference type="GeneID" id="34300520"/>
<dbReference type="AlphaFoldDB" id="A0AAN2QX80"/>
<evidence type="ECO:0000313" key="3">
    <source>
        <dbReference type="Proteomes" id="UP000198868"/>
    </source>
</evidence>
<proteinExistence type="predicted"/>
<sequence>MDMEIKNKCMLCHNLSENSELSAEHYPAKSVGNNDIVALDLGKMFDFLLDKENIQNFFTDIETGKEFNKRLDMLFDNELSTTQYPRGRVAYTLCRSCNTFLGKYDEAYKKFFDSDGNPKVVSGFVKQTKIKIIKAIYAKFLSLPECSGIKFDFIDYLKSTDQDSYDGLWQIYFLKRSQSTDILNMRSLDVGVLNYDEGQVFELSDEKFIFHLTNFKPKNNVTGINLFSIQNKYVLVGGENIDGSGGYHGEMIIKKMLDLEN</sequence>
<comment type="caution">
    <text evidence="2">The sequence shown here is derived from an EMBL/GenBank/DDBJ whole genome shotgun (WGS) entry which is preliminary data.</text>
</comment>
<protein>
    <submittedName>
        <fullName evidence="2">Uncharacterized protein</fullName>
    </submittedName>
</protein>
<keyword evidence="4" id="KW-1185">Reference proteome</keyword>
<dbReference type="Proteomes" id="UP000198868">
    <property type="component" value="Unassembled WGS sequence"/>
</dbReference>
<evidence type="ECO:0000313" key="2">
    <source>
        <dbReference type="EMBL" id="CUW17468.1"/>
    </source>
</evidence>
<name>A0AAN2QX80_9LACO</name>
<dbReference type="RefSeq" id="WP_010389086.1">
    <property type="nucleotide sequence ID" value="NZ_FBSX01000025.1"/>
</dbReference>
<dbReference type="EMBL" id="FBTB01000019">
    <property type="protein sequence ID" value="CUW15015.1"/>
    <property type="molecule type" value="Genomic_DNA"/>
</dbReference>
<organism evidence="2 3">
    <name type="scientific">Leuconostoc inhae</name>
    <dbReference type="NCBI Taxonomy" id="178001"/>
    <lineage>
        <taxon>Bacteria</taxon>
        <taxon>Bacillati</taxon>
        <taxon>Bacillota</taxon>
        <taxon>Bacilli</taxon>
        <taxon>Lactobacillales</taxon>
        <taxon>Lactobacillaceae</taxon>
        <taxon>Leuconostoc</taxon>
    </lineage>
</organism>
<gene>
    <name evidence="1" type="ORF">KSL4_0310</name>
    <name evidence="2" type="ORF">PL111_1385</name>
</gene>
<evidence type="ECO:0000313" key="4">
    <source>
        <dbReference type="Proteomes" id="UP000199047"/>
    </source>
</evidence>
<dbReference type="Proteomes" id="UP000199047">
    <property type="component" value="Unassembled WGS sequence"/>
</dbReference>
<evidence type="ECO:0000313" key="1">
    <source>
        <dbReference type="EMBL" id="CUW15015.1"/>
    </source>
</evidence>